<protein>
    <submittedName>
        <fullName evidence="1">Uncharacterized protein</fullName>
    </submittedName>
</protein>
<dbReference type="Proteomes" id="UP001160148">
    <property type="component" value="Unassembled WGS sequence"/>
</dbReference>
<reference evidence="1 2" key="1">
    <citation type="submission" date="2023-01" db="EMBL/GenBank/DDBJ databases">
        <authorList>
            <person name="Whitehead M."/>
        </authorList>
    </citation>
    <scope>NUCLEOTIDE SEQUENCE [LARGE SCALE GENOMIC DNA]</scope>
</reference>
<evidence type="ECO:0000313" key="2">
    <source>
        <dbReference type="Proteomes" id="UP001160148"/>
    </source>
</evidence>
<dbReference type="EMBL" id="CARXXK010000004">
    <property type="protein sequence ID" value="CAI6366180.1"/>
    <property type="molecule type" value="Genomic_DNA"/>
</dbReference>
<keyword evidence="2" id="KW-1185">Reference proteome</keyword>
<gene>
    <name evidence="1" type="ORF">MEUPH1_LOCUS20795</name>
</gene>
<evidence type="ECO:0000313" key="1">
    <source>
        <dbReference type="EMBL" id="CAI6366180.1"/>
    </source>
</evidence>
<accession>A0AAV0XCT8</accession>
<sequence length="99" mass="12002">MEALEMSKMLKISWRERKSNIEVLTMIEEPRQIIKMMKIRKAKFFKHIMRHNTLITNIMEGKINRKRGRGRPRETNFGNMKKLLSLEDWLKRQGDIAFR</sequence>
<comment type="caution">
    <text evidence="1">The sequence shown here is derived from an EMBL/GenBank/DDBJ whole genome shotgun (WGS) entry which is preliminary data.</text>
</comment>
<organism evidence="1 2">
    <name type="scientific">Macrosiphum euphorbiae</name>
    <name type="common">potato aphid</name>
    <dbReference type="NCBI Taxonomy" id="13131"/>
    <lineage>
        <taxon>Eukaryota</taxon>
        <taxon>Metazoa</taxon>
        <taxon>Ecdysozoa</taxon>
        <taxon>Arthropoda</taxon>
        <taxon>Hexapoda</taxon>
        <taxon>Insecta</taxon>
        <taxon>Pterygota</taxon>
        <taxon>Neoptera</taxon>
        <taxon>Paraneoptera</taxon>
        <taxon>Hemiptera</taxon>
        <taxon>Sternorrhyncha</taxon>
        <taxon>Aphidomorpha</taxon>
        <taxon>Aphidoidea</taxon>
        <taxon>Aphididae</taxon>
        <taxon>Macrosiphini</taxon>
        <taxon>Macrosiphum</taxon>
    </lineage>
</organism>
<dbReference type="AlphaFoldDB" id="A0AAV0XCT8"/>
<proteinExistence type="predicted"/>
<name>A0AAV0XCT8_9HEMI</name>